<dbReference type="SMART" id="SM00347">
    <property type="entry name" value="HTH_MARR"/>
    <property type="match status" value="1"/>
</dbReference>
<evidence type="ECO:0000313" key="3">
    <source>
        <dbReference type="Proteomes" id="UP000199645"/>
    </source>
</evidence>
<sequence length="164" mass="17473">MSEELYAPARIRVLPSWLLGRAAAHGHRLVAQALAGEGVRMMHHAVLASVAELGPVSQADLARVLRVDPKDMVATLRELRRHGWVTSTPDPADRRKNAIAITPAGAGLLERTERLGDQANARLTAALTPAERDQLTHLLGRILAHAATTGQPRRSQAGEGTGGA</sequence>
<dbReference type="GO" id="GO:0003677">
    <property type="term" value="F:DNA binding"/>
    <property type="evidence" value="ECO:0007669"/>
    <property type="project" value="UniProtKB-KW"/>
</dbReference>
<dbReference type="OrthoDB" id="4826718at2"/>
<dbReference type="GO" id="GO:0006950">
    <property type="term" value="P:response to stress"/>
    <property type="evidence" value="ECO:0007669"/>
    <property type="project" value="TreeGrafter"/>
</dbReference>
<dbReference type="Gene3D" id="1.10.10.10">
    <property type="entry name" value="Winged helix-like DNA-binding domain superfamily/Winged helix DNA-binding domain"/>
    <property type="match status" value="1"/>
</dbReference>
<gene>
    <name evidence="2" type="ORF">SAMN05421541_115199</name>
</gene>
<feature type="domain" description="HTH marR-type" evidence="1">
    <location>
        <begin position="1"/>
        <end position="144"/>
    </location>
</feature>
<evidence type="ECO:0000313" key="2">
    <source>
        <dbReference type="EMBL" id="SFF62815.1"/>
    </source>
</evidence>
<protein>
    <submittedName>
        <fullName evidence="2">DNA-binding transcriptional regulator, MarR family</fullName>
    </submittedName>
</protein>
<dbReference type="Pfam" id="PF13463">
    <property type="entry name" value="HTH_27"/>
    <property type="match status" value="1"/>
</dbReference>
<dbReference type="SUPFAM" id="SSF46785">
    <property type="entry name" value="Winged helix' DNA-binding domain"/>
    <property type="match status" value="1"/>
</dbReference>
<dbReference type="InterPro" id="IPR039422">
    <property type="entry name" value="MarR/SlyA-like"/>
</dbReference>
<keyword evidence="2" id="KW-0238">DNA-binding</keyword>
<proteinExistence type="predicted"/>
<dbReference type="PROSITE" id="PS50995">
    <property type="entry name" value="HTH_MARR_2"/>
    <property type="match status" value="1"/>
</dbReference>
<name>A0A1I2K6N7_9ACTN</name>
<dbReference type="EMBL" id="FONV01000015">
    <property type="protein sequence ID" value="SFF62815.1"/>
    <property type="molecule type" value="Genomic_DNA"/>
</dbReference>
<dbReference type="InterPro" id="IPR036390">
    <property type="entry name" value="WH_DNA-bd_sf"/>
</dbReference>
<dbReference type="RefSeq" id="WP_093620456.1">
    <property type="nucleotide sequence ID" value="NZ_BOMT01000084.1"/>
</dbReference>
<dbReference type="PANTHER" id="PTHR33164">
    <property type="entry name" value="TRANSCRIPTIONAL REGULATOR, MARR FAMILY"/>
    <property type="match status" value="1"/>
</dbReference>
<dbReference type="STRING" id="35752.SAMN05421541_115199"/>
<dbReference type="InterPro" id="IPR000835">
    <property type="entry name" value="HTH_MarR-typ"/>
</dbReference>
<dbReference type="PRINTS" id="PR00598">
    <property type="entry name" value="HTHMARR"/>
</dbReference>
<organism evidence="2 3">
    <name type="scientific">Actinoplanes philippinensis</name>
    <dbReference type="NCBI Taxonomy" id="35752"/>
    <lineage>
        <taxon>Bacteria</taxon>
        <taxon>Bacillati</taxon>
        <taxon>Actinomycetota</taxon>
        <taxon>Actinomycetes</taxon>
        <taxon>Micromonosporales</taxon>
        <taxon>Micromonosporaceae</taxon>
        <taxon>Actinoplanes</taxon>
    </lineage>
</organism>
<keyword evidence="3" id="KW-1185">Reference proteome</keyword>
<dbReference type="InterPro" id="IPR036388">
    <property type="entry name" value="WH-like_DNA-bd_sf"/>
</dbReference>
<dbReference type="AlphaFoldDB" id="A0A1I2K6N7"/>
<dbReference type="Proteomes" id="UP000199645">
    <property type="component" value="Unassembled WGS sequence"/>
</dbReference>
<dbReference type="GO" id="GO:0003700">
    <property type="term" value="F:DNA-binding transcription factor activity"/>
    <property type="evidence" value="ECO:0007669"/>
    <property type="project" value="InterPro"/>
</dbReference>
<dbReference type="PANTHER" id="PTHR33164:SF43">
    <property type="entry name" value="HTH-TYPE TRANSCRIPTIONAL REPRESSOR YETL"/>
    <property type="match status" value="1"/>
</dbReference>
<reference evidence="2 3" key="1">
    <citation type="submission" date="2016-10" db="EMBL/GenBank/DDBJ databases">
        <authorList>
            <person name="de Groot N.N."/>
        </authorList>
    </citation>
    <scope>NUCLEOTIDE SEQUENCE [LARGE SCALE GENOMIC DNA]</scope>
    <source>
        <strain evidence="2 3">DSM 43019</strain>
    </source>
</reference>
<evidence type="ECO:0000259" key="1">
    <source>
        <dbReference type="PROSITE" id="PS50995"/>
    </source>
</evidence>
<accession>A0A1I2K6N7</accession>